<dbReference type="Gene3D" id="3.40.50.1450">
    <property type="entry name" value="HybD-like"/>
    <property type="match status" value="1"/>
</dbReference>
<accession>A0A424YIH6</accession>
<dbReference type="Pfam" id="PF01750">
    <property type="entry name" value="HycI"/>
    <property type="match status" value="1"/>
</dbReference>
<dbReference type="GO" id="GO:0016485">
    <property type="term" value="P:protein processing"/>
    <property type="evidence" value="ECO:0007669"/>
    <property type="project" value="TreeGrafter"/>
</dbReference>
<dbReference type="GO" id="GO:0008047">
    <property type="term" value="F:enzyme activator activity"/>
    <property type="evidence" value="ECO:0007669"/>
    <property type="project" value="InterPro"/>
</dbReference>
<dbReference type="AlphaFoldDB" id="A0A424YIH6"/>
<dbReference type="InterPro" id="IPR023430">
    <property type="entry name" value="Pept_HybD-like_dom_sf"/>
</dbReference>
<dbReference type="GO" id="GO:0004190">
    <property type="term" value="F:aspartic-type endopeptidase activity"/>
    <property type="evidence" value="ECO:0007669"/>
    <property type="project" value="UniProtKB-KW"/>
</dbReference>
<dbReference type="Proteomes" id="UP000285138">
    <property type="component" value="Unassembled WGS sequence"/>
</dbReference>
<dbReference type="SUPFAM" id="SSF53163">
    <property type="entry name" value="HybD-like"/>
    <property type="match status" value="1"/>
</dbReference>
<dbReference type="NCBIfam" id="TIGR00072">
    <property type="entry name" value="hydrog_prot"/>
    <property type="match status" value="1"/>
</dbReference>
<dbReference type="PRINTS" id="PR00446">
    <property type="entry name" value="HYDRGNUPTAKE"/>
</dbReference>
<name>A0A424YIH6_9FIRM</name>
<evidence type="ECO:0000256" key="2">
    <source>
        <dbReference type="ARBA" id="ARBA00022670"/>
    </source>
</evidence>
<evidence type="ECO:0000256" key="1">
    <source>
        <dbReference type="ARBA" id="ARBA00006814"/>
    </source>
</evidence>
<gene>
    <name evidence="5" type="ORF">D5R97_00885</name>
</gene>
<dbReference type="PANTHER" id="PTHR30302:SF1">
    <property type="entry name" value="HYDROGENASE 2 MATURATION PROTEASE"/>
    <property type="match status" value="1"/>
</dbReference>
<sequence>MKINVLGCGNILASDEGVGIHAVRKMGEKKLPGGVKLMEVGRPGSFLLDYIMDTDIIIVIDAVAKGLKPGTVFRFDSNEYPPEELLGFTIHGFNLVEAYKKGIKQYPDRMPKKIIVYGVEIKERGKFKTALSTPIKKAISKLVREIKKEALNLYQTDKTR</sequence>
<dbReference type="CDD" id="cd00518">
    <property type="entry name" value="H2MP"/>
    <property type="match status" value="1"/>
</dbReference>
<dbReference type="EMBL" id="QZAA01000035">
    <property type="protein sequence ID" value="RQD78155.1"/>
    <property type="molecule type" value="Genomic_DNA"/>
</dbReference>
<comment type="similarity">
    <text evidence="1">Belongs to the peptidase A31 family.</text>
</comment>
<reference evidence="5 6" key="1">
    <citation type="submission" date="2018-08" db="EMBL/GenBank/DDBJ databases">
        <title>The metabolism and importance of syntrophic acetate oxidation coupled to methane or sulfide production in haloalkaline environments.</title>
        <authorList>
            <person name="Timmers P.H.A."/>
            <person name="Vavourakis C.D."/>
            <person name="Sorokin D.Y."/>
            <person name="Sinninghe Damste J.S."/>
            <person name="Muyzer G."/>
            <person name="Stams A.J.M."/>
            <person name="Plugge C.M."/>
        </authorList>
    </citation>
    <scope>NUCLEOTIDE SEQUENCE [LARGE SCALE GENOMIC DNA]</scope>
    <source>
        <strain evidence="5">MSAO_Bac1</strain>
    </source>
</reference>
<evidence type="ECO:0000313" key="6">
    <source>
        <dbReference type="Proteomes" id="UP000285138"/>
    </source>
</evidence>
<keyword evidence="2 5" id="KW-0645">Protease</keyword>
<organism evidence="5 6">
    <name type="scientific">Candidatus Syntrophonatronum acetioxidans</name>
    <dbReference type="NCBI Taxonomy" id="1795816"/>
    <lineage>
        <taxon>Bacteria</taxon>
        <taxon>Bacillati</taxon>
        <taxon>Bacillota</taxon>
        <taxon>Clostridia</taxon>
        <taxon>Eubacteriales</taxon>
        <taxon>Syntrophomonadaceae</taxon>
        <taxon>Candidatus Syntrophonatronum</taxon>
    </lineage>
</organism>
<evidence type="ECO:0000256" key="4">
    <source>
        <dbReference type="ARBA" id="ARBA00022801"/>
    </source>
</evidence>
<dbReference type="InterPro" id="IPR000671">
    <property type="entry name" value="Peptidase_A31"/>
</dbReference>
<dbReference type="PANTHER" id="PTHR30302">
    <property type="entry name" value="HYDROGENASE 1 MATURATION PROTEASE"/>
    <property type="match status" value="1"/>
</dbReference>
<comment type="caution">
    <text evidence="5">The sequence shown here is derived from an EMBL/GenBank/DDBJ whole genome shotgun (WGS) entry which is preliminary data.</text>
</comment>
<evidence type="ECO:0000313" key="5">
    <source>
        <dbReference type="EMBL" id="RQD78155.1"/>
    </source>
</evidence>
<keyword evidence="3" id="KW-0064">Aspartyl protease</keyword>
<proteinExistence type="inferred from homology"/>
<evidence type="ECO:0000256" key="3">
    <source>
        <dbReference type="ARBA" id="ARBA00022750"/>
    </source>
</evidence>
<keyword evidence="4" id="KW-0378">Hydrolase</keyword>
<protein>
    <submittedName>
        <fullName evidence="5">Hydrogenase maturation protease</fullName>
    </submittedName>
</protein>